<dbReference type="OrthoDB" id="3865665at2"/>
<evidence type="ECO:0000256" key="2">
    <source>
        <dbReference type="ARBA" id="ARBA00022475"/>
    </source>
</evidence>
<feature type="transmembrane region" description="Helical" evidence="7">
    <location>
        <begin position="889"/>
        <end position="918"/>
    </location>
</feature>
<dbReference type="InterPro" id="IPR003838">
    <property type="entry name" value="ABC3_permease_C"/>
</dbReference>
<evidence type="ECO:0000256" key="7">
    <source>
        <dbReference type="SAM" id="Phobius"/>
    </source>
</evidence>
<reference evidence="9 10" key="1">
    <citation type="submission" date="2019-06" db="EMBL/GenBank/DDBJ databases">
        <title>Sequencing the genomes of 1000 actinobacteria strains.</title>
        <authorList>
            <person name="Klenk H.-P."/>
        </authorList>
    </citation>
    <scope>NUCLEOTIDE SEQUENCE [LARGE SCALE GENOMIC DNA]</scope>
    <source>
        <strain evidence="9 10">DSM 44826</strain>
    </source>
</reference>
<dbReference type="EMBL" id="VIWT01000001">
    <property type="protein sequence ID" value="TWF97503.1"/>
    <property type="molecule type" value="Genomic_DNA"/>
</dbReference>
<dbReference type="AlphaFoldDB" id="A0A561UDQ3"/>
<feature type="transmembrane region" description="Helical" evidence="7">
    <location>
        <begin position="570"/>
        <end position="590"/>
    </location>
</feature>
<feature type="region of interest" description="Disordered" evidence="6">
    <location>
        <begin position="77"/>
        <end position="97"/>
    </location>
</feature>
<feature type="transmembrane region" description="Helical" evidence="7">
    <location>
        <begin position="510"/>
        <end position="532"/>
    </location>
</feature>
<evidence type="ECO:0000256" key="4">
    <source>
        <dbReference type="ARBA" id="ARBA00022989"/>
    </source>
</evidence>
<evidence type="ECO:0000256" key="5">
    <source>
        <dbReference type="ARBA" id="ARBA00023136"/>
    </source>
</evidence>
<evidence type="ECO:0000259" key="8">
    <source>
        <dbReference type="Pfam" id="PF02687"/>
    </source>
</evidence>
<feature type="transmembrane region" description="Helical" evidence="7">
    <location>
        <begin position="342"/>
        <end position="364"/>
    </location>
</feature>
<feature type="domain" description="ABC3 transporter permease C-terminal" evidence="8">
    <location>
        <begin position="848"/>
        <end position="972"/>
    </location>
</feature>
<accession>A0A561UDQ3</accession>
<evidence type="ECO:0000256" key="6">
    <source>
        <dbReference type="SAM" id="MobiDB-lite"/>
    </source>
</evidence>
<keyword evidence="3 7" id="KW-0812">Transmembrane</keyword>
<proteinExistence type="predicted"/>
<protein>
    <submittedName>
        <fullName evidence="9">Putative ABC transport system permease protein</fullName>
    </submittedName>
</protein>
<evidence type="ECO:0000313" key="10">
    <source>
        <dbReference type="Proteomes" id="UP000317940"/>
    </source>
</evidence>
<organism evidence="9 10">
    <name type="scientific">Kitasatospora viridis</name>
    <dbReference type="NCBI Taxonomy" id="281105"/>
    <lineage>
        <taxon>Bacteria</taxon>
        <taxon>Bacillati</taxon>
        <taxon>Actinomycetota</taxon>
        <taxon>Actinomycetes</taxon>
        <taxon>Kitasatosporales</taxon>
        <taxon>Streptomycetaceae</taxon>
        <taxon>Kitasatospora</taxon>
    </lineage>
</organism>
<comment type="caution">
    <text evidence="9">The sequence shown here is derived from an EMBL/GenBank/DDBJ whole genome shotgun (WGS) entry which is preliminary data.</text>
</comment>
<keyword evidence="2" id="KW-1003">Cell membrane</keyword>
<keyword evidence="5 7" id="KW-0472">Membrane</keyword>
<feature type="transmembrane region" description="Helical" evidence="7">
    <location>
        <begin position="938"/>
        <end position="960"/>
    </location>
</feature>
<feature type="transmembrane region" description="Helical" evidence="7">
    <location>
        <begin position="385"/>
        <end position="410"/>
    </location>
</feature>
<gene>
    <name evidence="9" type="ORF">FHX73_111283</name>
</gene>
<name>A0A561UDQ3_9ACTN</name>
<keyword evidence="10" id="KW-1185">Reference proteome</keyword>
<evidence type="ECO:0000256" key="1">
    <source>
        <dbReference type="ARBA" id="ARBA00004651"/>
    </source>
</evidence>
<feature type="region of interest" description="Disordered" evidence="6">
    <location>
        <begin position="1"/>
        <end position="24"/>
    </location>
</feature>
<evidence type="ECO:0000313" key="9">
    <source>
        <dbReference type="EMBL" id="TWF97503.1"/>
    </source>
</evidence>
<dbReference type="GO" id="GO:0005886">
    <property type="term" value="C:plasma membrane"/>
    <property type="evidence" value="ECO:0007669"/>
    <property type="project" value="UniProtKB-SubCell"/>
</dbReference>
<dbReference type="Proteomes" id="UP000317940">
    <property type="component" value="Unassembled WGS sequence"/>
</dbReference>
<evidence type="ECO:0000256" key="3">
    <source>
        <dbReference type="ARBA" id="ARBA00022692"/>
    </source>
</evidence>
<dbReference type="RefSeq" id="WP_145904017.1">
    <property type="nucleotide sequence ID" value="NZ_BAAAMZ010000008.1"/>
</dbReference>
<keyword evidence="4 7" id="KW-1133">Transmembrane helix</keyword>
<feature type="transmembrane region" description="Helical" evidence="7">
    <location>
        <begin position="844"/>
        <end position="868"/>
    </location>
</feature>
<feature type="transmembrane region" description="Helical" evidence="7">
    <location>
        <begin position="422"/>
        <end position="442"/>
    </location>
</feature>
<dbReference type="Pfam" id="PF02687">
    <property type="entry name" value="FtsX"/>
    <property type="match status" value="1"/>
</dbReference>
<feature type="compositionally biased region" description="Basic and acidic residues" evidence="6">
    <location>
        <begin position="1"/>
        <end position="12"/>
    </location>
</feature>
<feature type="transmembrane region" description="Helical" evidence="7">
    <location>
        <begin position="473"/>
        <end position="490"/>
    </location>
</feature>
<comment type="subcellular location">
    <subcellularLocation>
        <location evidence="1">Cell membrane</location>
        <topology evidence="1">Multi-pass membrane protein</topology>
    </subcellularLocation>
</comment>
<sequence>MSSDREAAEPRASRPPRTRRSRAVAPWVRTRLRTSRAGALLLAVLVLATAFLAAALPRTLDRNADLALQRTLSDAPPANRSLQAVEGDGSVPGVDSDPSVFNTASADDIATAIEHLLTTPLAPSLKEESYGGTTFKAVALKDPWIPLAGEQHPTMIKLVWVAGQEQHYKMVQGRAPVHTPGSTDWEVALSTSDAAQLDIKLDSVLHTAGATLKVVGLFQVDDPNSALWSGAPCVATACLDFDQQTPPDRFWQVSALIPGAAVPDLPSFASAQMFWQVPVVPNHLHYTEVGAAQQLLNSILNGQQAANLSQQTAVDELQITSELPKLLIQAKQNQQATGPMNAIGPLGAGAIALVVLLLAADLAVDRRRAELLLLRARGGSVGGIAGRLLGETAVLVVPAAAIGTALAILLLPTPRWQAAVQAGAAAALVALVPFPVRAVLLLRGSNPVRRRPAERRPRGRFNPARLVGDQRRLVLELAALALALGAVVAVRRRGVGSTSSFDPLLSSAPLLLALAGAVLLARLFPVLLAPLVRAVRRRPGAIGFLGLARATRTTGDADAARGQGRRAPTVLPLLALLLAVTTAGFGVTVISSTTTARQLAIRQQVGGDARVVGNDQTTLPPGFVAAADKLPGVRAGTAMVVDDNATLGAADGSAASGSFLLIVDPAGYAALAARVGYGQIDPALLDAPTAPGAPVPAILTMNMGSTAASAEQAVQLPTVYGNLHYRVVGTTNGSPILPLGGSRIVMIVSAAAVERQLPGTKPLIDAPNGWFGIGDGISGNAIRKLLTGATAPGGSTAGAAPGATADPAAMPVGSSVDDYFTISTVPDLAAKLGSRPQEHAAEQLFWSAVAASAAFSLLSLLLTLLRAAPERAALLARLRTMGLRPGQGLALILVEALPQALAAAAAGAGLACLAAPLLGPGVNLSAIVGLTVPDGLRIAAAQVWWLAAGLAGLCALVVVAETVVAGRRQINTELRAGDQQ</sequence>